<evidence type="ECO:0000256" key="1">
    <source>
        <dbReference type="ARBA" id="ARBA00023239"/>
    </source>
</evidence>
<comment type="similarity">
    <text evidence="3">Belongs to the C-glycoside deglycosidase beta subunit family.</text>
</comment>
<evidence type="ECO:0000313" key="7">
    <source>
        <dbReference type="Proteomes" id="UP000240996"/>
    </source>
</evidence>
<keyword evidence="1" id="KW-0456">Lyase</keyword>
<dbReference type="Proteomes" id="UP000240996">
    <property type="component" value="Unassembled WGS sequence"/>
</dbReference>
<sequence>MFDQHMICEDTVANVAENGAAIGFSFGARLPYYRGLGLSMVEDVAVTLDGEAIPREAVRLTLRGRTWTLDEMENEHGDRWNFGEVATVTVLQDGGLSAGEHRLELAERMRISYLPFVPTTRCVKTISLAA</sequence>
<dbReference type="Pfam" id="PF19906">
    <property type="entry name" value="CGDB"/>
    <property type="match status" value="1"/>
</dbReference>
<name>A0A2T4YNZ6_9SPHN</name>
<evidence type="ECO:0000256" key="3">
    <source>
        <dbReference type="ARBA" id="ARBA00046336"/>
    </source>
</evidence>
<keyword evidence="7" id="KW-1185">Reference proteome</keyword>
<dbReference type="InterPro" id="IPR045959">
    <property type="entry name" value="CGDB"/>
</dbReference>
<organism evidence="6 7">
    <name type="scientific">Sphingomonas aerolata</name>
    <dbReference type="NCBI Taxonomy" id="185951"/>
    <lineage>
        <taxon>Bacteria</taxon>
        <taxon>Pseudomonadati</taxon>
        <taxon>Pseudomonadota</taxon>
        <taxon>Alphaproteobacteria</taxon>
        <taxon>Sphingomonadales</taxon>
        <taxon>Sphingomonadaceae</taxon>
        <taxon>Sphingomonas</taxon>
    </lineage>
</organism>
<dbReference type="RefSeq" id="WP_107934106.1">
    <property type="nucleotide sequence ID" value="NZ_PZZN01000003.1"/>
</dbReference>
<protein>
    <recommendedName>
        <fullName evidence="4">C-deglycosylation enzyme beta subunit</fullName>
    </recommendedName>
</protein>
<evidence type="ECO:0000259" key="5">
    <source>
        <dbReference type="Pfam" id="PF19906"/>
    </source>
</evidence>
<feature type="domain" description="C-glycoside deglycosidase beta subunit" evidence="5">
    <location>
        <begin position="2"/>
        <end position="113"/>
    </location>
</feature>
<comment type="caution">
    <text evidence="6">The sequence shown here is derived from an EMBL/GenBank/DDBJ whole genome shotgun (WGS) entry which is preliminary data.</text>
</comment>
<dbReference type="AlphaFoldDB" id="A0A2T4YNZ6"/>
<evidence type="ECO:0000313" key="6">
    <source>
        <dbReference type="EMBL" id="PTM45122.1"/>
    </source>
</evidence>
<accession>A0A2T4YNZ6</accession>
<evidence type="ECO:0000256" key="4">
    <source>
        <dbReference type="ARBA" id="ARBA00047208"/>
    </source>
</evidence>
<reference evidence="6 7" key="1">
    <citation type="submission" date="2018-04" db="EMBL/GenBank/DDBJ databases">
        <title>Genomic Encyclopedia of Type Strains, Phase III (KMG-III): the genomes of soil and plant-associated and newly described type strains.</title>
        <authorList>
            <person name="Whitman W."/>
        </authorList>
    </citation>
    <scope>NUCLEOTIDE SEQUENCE [LARGE SCALE GENOMIC DNA]</scope>
    <source>
        <strain evidence="6 7">NW12</strain>
    </source>
</reference>
<keyword evidence="2" id="KW-0119">Carbohydrate metabolism</keyword>
<proteinExistence type="inferred from homology"/>
<evidence type="ECO:0000256" key="2">
    <source>
        <dbReference type="ARBA" id="ARBA00023277"/>
    </source>
</evidence>
<dbReference type="GO" id="GO:0016829">
    <property type="term" value="F:lyase activity"/>
    <property type="evidence" value="ECO:0007669"/>
    <property type="project" value="UniProtKB-KW"/>
</dbReference>
<dbReference type="EMBL" id="PZZN01000003">
    <property type="protein sequence ID" value="PTM45122.1"/>
    <property type="molecule type" value="Genomic_DNA"/>
</dbReference>
<gene>
    <name evidence="6" type="ORF">C8J24_3342</name>
</gene>